<keyword evidence="14" id="KW-1185">Reference proteome</keyword>
<dbReference type="InterPro" id="IPR046887">
    <property type="entry name" value="RsmE_PUA-like"/>
</dbReference>
<dbReference type="Pfam" id="PF04452">
    <property type="entry name" value="Methyltrans_RNA"/>
    <property type="match status" value="1"/>
</dbReference>
<dbReference type="SUPFAM" id="SSF75217">
    <property type="entry name" value="alpha/beta knot"/>
    <property type="match status" value="1"/>
</dbReference>
<feature type="domain" description="Ribosomal RNA small subunit methyltransferase E methyltransferase" evidence="11">
    <location>
        <begin position="77"/>
        <end position="234"/>
    </location>
</feature>
<reference evidence="13 14" key="1">
    <citation type="submission" date="2016-04" db="EMBL/GenBank/DDBJ databases">
        <title>Genome analysis of Thermosulfurimonas dismutans, the first thermophilic sulfur-disproportionating bacterium of the phylum Thermodesulfobacteria.</title>
        <authorList>
            <person name="Mardanov A.V."/>
            <person name="Beletsky A.V."/>
            <person name="Kadnikov V.V."/>
            <person name="Slobodkin A.I."/>
            <person name="Ravin N.V."/>
        </authorList>
    </citation>
    <scope>NUCLEOTIDE SEQUENCE [LARGE SCALE GENOMIC DNA]</scope>
    <source>
        <strain evidence="13 14">S95</strain>
    </source>
</reference>
<dbReference type="EC" id="2.1.1.193" evidence="10"/>
<keyword evidence="5 10" id="KW-0489">Methyltransferase</keyword>
<dbReference type="PATRIC" id="fig|999894.6.peg.13"/>
<accession>A0A179D5X1</accession>
<dbReference type="InterPro" id="IPR046886">
    <property type="entry name" value="RsmE_MTase_dom"/>
</dbReference>
<dbReference type="SUPFAM" id="SSF88697">
    <property type="entry name" value="PUA domain-like"/>
    <property type="match status" value="1"/>
</dbReference>
<keyword evidence="7 10" id="KW-0949">S-adenosyl-L-methionine</keyword>
<comment type="subcellular location">
    <subcellularLocation>
        <location evidence="1 10">Cytoplasm</location>
    </subcellularLocation>
</comment>
<dbReference type="Pfam" id="PF20260">
    <property type="entry name" value="PUA_4"/>
    <property type="match status" value="1"/>
</dbReference>
<evidence type="ECO:0000313" key="13">
    <source>
        <dbReference type="EMBL" id="OAQ21495.1"/>
    </source>
</evidence>
<dbReference type="GO" id="GO:0070042">
    <property type="term" value="F:rRNA (uridine-N3-)-methyltransferase activity"/>
    <property type="evidence" value="ECO:0007669"/>
    <property type="project" value="TreeGrafter"/>
</dbReference>
<dbReference type="GO" id="GO:0005737">
    <property type="term" value="C:cytoplasm"/>
    <property type="evidence" value="ECO:0007669"/>
    <property type="project" value="UniProtKB-SubCell"/>
</dbReference>
<dbReference type="CDD" id="cd18084">
    <property type="entry name" value="RsmE-like"/>
    <property type="match status" value="1"/>
</dbReference>
<comment type="function">
    <text evidence="8 10">Specifically methylates the N3 position of the uracil ring of uridine 1498 (m3U1498) in 16S rRNA. Acts on the fully assembled 30S ribosomal subunit.</text>
</comment>
<evidence type="ECO:0000256" key="6">
    <source>
        <dbReference type="ARBA" id="ARBA00022679"/>
    </source>
</evidence>
<evidence type="ECO:0000256" key="10">
    <source>
        <dbReference type="PIRNR" id="PIRNR015601"/>
    </source>
</evidence>
<dbReference type="InterPro" id="IPR006700">
    <property type="entry name" value="RsmE"/>
</dbReference>
<comment type="caution">
    <text evidence="13">The sequence shown here is derived from an EMBL/GenBank/DDBJ whole genome shotgun (WGS) entry which is preliminary data.</text>
</comment>
<organism evidence="13 14">
    <name type="scientific">Thermosulfurimonas dismutans</name>
    <dbReference type="NCBI Taxonomy" id="999894"/>
    <lineage>
        <taxon>Bacteria</taxon>
        <taxon>Pseudomonadati</taxon>
        <taxon>Thermodesulfobacteriota</taxon>
        <taxon>Thermodesulfobacteria</taxon>
        <taxon>Thermodesulfobacteriales</taxon>
        <taxon>Thermodesulfobacteriaceae</taxon>
        <taxon>Thermosulfurimonas</taxon>
    </lineage>
</organism>
<dbReference type="GO" id="GO:0070475">
    <property type="term" value="P:rRNA base methylation"/>
    <property type="evidence" value="ECO:0007669"/>
    <property type="project" value="TreeGrafter"/>
</dbReference>
<dbReference type="RefSeq" id="WP_068668043.1">
    <property type="nucleotide sequence ID" value="NZ_LWLG01000001.1"/>
</dbReference>
<evidence type="ECO:0000256" key="2">
    <source>
        <dbReference type="ARBA" id="ARBA00005528"/>
    </source>
</evidence>
<dbReference type="Proteomes" id="UP000078390">
    <property type="component" value="Unassembled WGS sequence"/>
</dbReference>
<feature type="domain" description="Ribosomal RNA small subunit methyltransferase E PUA-like" evidence="12">
    <location>
        <begin position="20"/>
        <end position="63"/>
    </location>
</feature>
<dbReference type="AlphaFoldDB" id="A0A179D5X1"/>
<keyword evidence="4 10" id="KW-0698">rRNA processing</keyword>
<keyword evidence="6 10" id="KW-0808">Transferase</keyword>
<dbReference type="InterPro" id="IPR015947">
    <property type="entry name" value="PUA-like_sf"/>
</dbReference>
<dbReference type="InterPro" id="IPR029028">
    <property type="entry name" value="Alpha/beta_knot_MTases"/>
</dbReference>
<evidence type="ECO:0000256" key="8">
    <source>
        <dbReference type="ARBA" id="ARBA00025699"/>
    </source>
</evidence>
<keyword evidence="3 10" id="KW-0963">Cytoplasm</keyword>
<dbReference type="PANTHER" id="PTHR30027">
    <property type="entry name" value="RIBOSOMAL RNA SMALL SUBUNIT METHYLTRANSFERASE E"/>
    <property type="match status" value="1"/>
</dbReference>
<evidence type="ECO:0000256" key="9">
    <source>
        <dbReference type="ARBA" id="ARBA00047944"/>
    </source>
</evidence>
<evidence type="ECO:0000256" key="1">
    <source>
        <dbReference type="ARBA" id="ARBA00004496"/>
    </source>
</evidence>
<dbReference type="OrthoDB" id="9815641at2"/>
<dbReference type="InterPro" id="IPR029026">
    <property type="entry name" value="tRNA_m1G_MTases_N"/>
</dbReference>
<evidence type="ECO:0000256" key="4">
    <source>
        <dbReference type="ARBA" id="ARBA00022552"/>
    </source>
</evidence>
<evidence type="ECO:0000259" key="11">
    <source>
        <dbReference type="Pfam" id="PF04452"/>
    </source>
</evidence>
<evidence type="ECO:0000259" key="12">
    <source>
        <dbReference type="Pfam" id="PF20260"/>
    </source>
</evidence>
<comment type="similarity">
    <text evidence="2 10">Belongs to the RNA methyltransferase RsmE family.</text>
</comment>
<comment type="catalytic activity">
    <reaction evidence="9 10">
        <text>uridine(1498) in 16S rRNA + S-adenosyl-L-methionine = N(3)-methyluridine(1498) in 16S rRNA + S-adenosyl-L-homocysteine + H(+)</text>
        <dbReference type="Rhea" id="RHEA:42920"/>
        <dbReference type="Rhea" id="RHEA-COMP:10283"/>
        <dbReference type="Rhea" id="RHEA-COMP:10284"/>
        <dbReference type="ChEBI" id="CHEBI:15378"/>
        <dbReference type="ChEBI" id="CHEBI:57856"/>
        <dbReference type="ChEBI" id="CHEBI:59789"/>
        <dbReference type="ChEBI" id="CHEBI:65315"/>
        <dbReference type="ChEBI" id="CHEBI:74502"/>
        <dbReference type="EC" id="2.1.1.193"/>
    </reaction>
</comment>
<dbReference type="STRING" id="999894.TDIS_0013"/>
<dbReference type="PANTHER" id="PTHR30027:SF3">
    <property type="entry name" value="16S RRNA (URACIL(1498)-N(3))-METHYLTRANSFERASE"/>
    <property type="match status" value="1"/>
</dbReference>
<dbReference type="PIRSF" id="PIRSF015601">
    <property type="entry name" value="MTase_slr0722"/>
    <property type="match status" value="1"/>
</dbReference>
<evidence type="ECO:0000256" key="7">
    <source>
        <dbReference type="ARBA" id="ARBA00022691"/>
    </source>
</evidence>
<sequence>MSLPRFFAPEIVPGEPCLLSSEEGHHLRDVLRLGPEKRIFLLNGQGQEWEARVLEVAKTQVWVFPENLHRAEPKPDFRLELLMPLLKGGRSEFLVEKATELAATRIIPVLSRYTVVKPVEKIKTRLQKRAIQALKQSGRLWLPEIEAPRKLQESLVRLEASYRYFAYERGGIPLAEVFESFEIFPERLALAVGPEGGFSEEEVRLFEKFDFEALDLGPYILRAETAVLFLLSVWRYQVLRVQGRPSNTL</sequence>
<name>A0A179D5X1_9BACT</name>
<proteinExistence type="inferred from homology"/>
<gene>
    <name evidence="13" type="ORF">TDIS_0013</name>
</gene>
<evidence type="ECO:0000256" key="3">
    <source>
        <dbReference type="ARBA" id="ARBA00022490"/>
    </source>
</evidence>
<dbReference type="EMBL" id="LWLG01000001">
    <property type="protein sequence ID" value="OAQ21495.1"/>
    <property type="molecule type" value="Genomic_DNA"/>
</dbReference>
<dbReference type="NCBIfam" id="TIGR00046">
    <property type="entry name" value="RsmE family RNA methyltransferase"/>
    <property type="match status" value="1"/>
</dbReference>
<dbReference type="Gene3D" id="3.40.1280.10">
    <property type="match status" value="1"/>
</dbReference>
<evidence type="ECO:0000313" key="14">
    <source>
        <dbReference type="Proteomes" id="UP000078390"/>
    </source>
</evidence>
<protein>
    <recommendedName>
        <fullName evidence="10">Ribosomal RNA small subunit methyltransferase E</fullName>
        <ecNumber evidence="10">2.1.1.193</ecNumber>
    </recommendedName>
</protein>
<evidence type="ECO:0000256" key="5">
    <source>
        <dbReference type="ARBA" id="ARBA00022603"/>
    </source>
</evidence>